<dbReference type="GO" id="GO:0006412">
    <property type="term" value="P:translation"/>
    <property type="evidence" value="ECO:0007669"/>
    <property type="project" value="InterPro"/>
</dbReference>
<comment type="similarity">
    <text evidence="1">Belongs to the universal ribosomal protein uS11 family.</text>
</comment>
<dbReference type="InterPro" id="IPR036967">
    <property type="entry name" value="Ribosomal_uS11_sf"/>
</dbReference>
<reference evidence="7" key="1">
    <citation type="submission" date="2017-02" db="UniProtKB">
        <authorList>
            <consortium name="WormBaseParasite"/>
        </authorList>
    </citation>
    <scope>IDENTIFICATION</scope>
</reference>
<dbReference type="GO" id="GO:0005840">
    <property type="term" value="C:ribosome"/>
    <property type="evidence" value="ECO:0007669"/>
    <property type="project" value="UniProtKB-KW"/>
</dbReference>
<dbReference type="WBParaSite" id="DME_0001041001-mRNA-1">
    <property type="protein sequence ID" value="DME_0001041001-mRNA-1"/>
    <property type="gene ID" value="DME_0001041001"/>
</dbReference>
<evidence type="ECO:0000256" key="3">
    <source>
        <dbReference type="ARBA" id="ARBA00023274"/>
    </source>
</evidence>
<dbReference type="SUPFAM" id="SSF53137">
    <property type="entry name" value="Translational machinery components"/>
    <property type="match status" value="1"/>
</dbReference>
<dbReference type="AlphaFoldDB" id="A0A0N4UQV3"/>
<name>A0A0N4UQV3_DRAME</name>
<accession>A0A0N4UQV3</accession>
<reference evidence="4 6" key="2">
    <citation type="submission" date="2018-11" db="EMBL/GenBank/DDBJ databases">
        <authorList>
            <consortium name="Pathogen Informatics"/>
        </authorList>
    </citation>
    <scope>NUCLEOTIDE SEQUENCE [LARGE SCALE GENOMIC DNA]</scope>
</reference>
<keyword evidence="6" id="KW-1185">Reference proteome</keyword>
<dbReference type="STRING" id="318479.A0A0N4UQV3"/>
<dbReference type="HAMAP" id="MF_01310">
    <property type="entry name" value="Ribosomal_uS11"/>
    <property type="match status" value="1"/>
</dbReference>
<dbReference type="GO" id="GO:1990904">
    <property type="term" value="C:ribonucleoprotein complex"/>
    <property type="evidence" value="ECO:0007669"/>
    <property type="project" value="UniProtKB-KW"/>
</dbReference>
<dbReference type="PANTHER" id="PTHR11759">
    <property type="entry name" value="40S RIBOSOMAL PROTEIN S14/30S RIBOSOMAL PROTEIN S11"/>
    <property type="match status" value="1"/>
</dbReference>
<keyword evidence="3" id="KW-0687">Ribonucleoprotein</keyword>
<evidence type="ECO:0000256" key="1">
    <source>
        <dbReference type="ARBA" id="ARBA00006194"/>
    </source>
</evidence>
<evidence type="ECO:0000256" key="2">
    <source>
        <dbReference type="ARBA" id="ARBA00022980"/>
    </source>
</evidence>
<dbReference type="OrthoDB" id="1654884at2759"/>
<dbReference type="EMBL" id="UYYG01000205">
    <property type="protein sequence ID" value="VDN53902.1"/>
    <property type="molecule type" value="Genomic_DNA"/>
</dbReference>
<evidence type="ECO:0000313" key="7">
    <source>
        <dbReference type="WBParaSite" id="DME_0001041001-mRNA-1"/>
    </source>
</evidence>
<keyword evidence="2" id="KW-0689">Ribosomal protein</keyword>
<dbReference type="Proteomes" id="UP000274756">
    <property type="component" value="Unassembled WGS sequence"/>
</dbReference>
<dbReference type="GO" id="GO:0003735">
    <property type="term" value="F:structural constituent of ribosome"/>
    <property type="evidence" value="ECO:0007669"/>
    <property type="project" value="InterPro"/>
</dbReference>
<dbReference type="Pfam" id="PF00411">
    <property type="entry name" value="Ribosomal_S11"/>
    <property type="match status" value="1"/>
</dbReference>
<dbReference type="InterPro" id="IPR001971">
    <property type="entry name" value="Ribosomal_uS11"/>
</dbReference>
<dbReference type="PIRSF" id="PIRSF002131">
    <property type="entry name" value="Ribosomal_S11"/>
    <property type="match status" value="1"/>
</dbReference>
<evidence type="ECO:0000313" key="4">
    <source>
        <dbReference type="EMBL" id="VDN53902.1"/>
    </source>
</evidence>
<protein>
    <submittedName>
        <fullName evidence="7">30S ribosomal protein S11</fullName>
    </submittedName>
</protein>
<dbReference type="Proteomes" id="UP000038040">
    <property type="component" value="Unplaced"/>
</dbReference>
<gene>
    <name evidence="4" type="ORF">DME_LOCUS3875</name>
</gene>
<evidence type="ECO:0000313" key="6">
    <source>
        <dbReference type="Proteomes" id="UP000274756"/>
    </source>
</evidence>
<evidence type="ECO:0000313" key="5">
    <source>
        <dbReference type="Proteomes" id="UP000038040"/>
    </source>
</evidence>
<proteinExistence type="inferred from homology"/>
<dbReference type="Gene3D" id="3.30.420.80">
    <property type="entry name" value="Ribosomal protein S11"/>
    <property type="match status" value="1"/>
</dbReference>
<organism evidence="5 7">
    <name type="scientific">Dracunculus medinensis</name>
    <name type="common">Guinea worm</name>
    <dbReference type="NCBI Taxonomy" id="318479"/>
    <lineage>
        <taxon>Eukaryota</taxon>
        <taxon>Metazoa</taxon>
        <taxon>Ecdysozoa</taxon>
        <taxon>Nematoda</taxon>
        <taxon>Chromadorea</taxon>
        <taxon>Rhabditida</taxon>
        <taxon>Spirurina</taxon>
        <taxon>Dracunculoidea</taxon>
        <taxon>Dracunculidae</taxon>
        <taxon>Dracunculus</taxon>
    </lineage>
</organism>
<sequence>MEGTVGSEQWLSIDTSSIDEHLPTVEIYKQRFNGILFEELPIVYIKVSRNNTIIEGRDYKFNSIMYTSCRLEGFINARKKTSIAGTTTGYGAGQKLLRRGVRTVRVRVRGLGPGRMTSVKGLTMAGIEVVSITDFTCLPELGPRPRKARRL</sequence>